<gene>
    <name evidence="2" type="ORF">HNO91_05765</name>
</gene>
<feature type="compositionally biased region" description="Polar residues" evidence="1">
    <location>
        <begin position="1"/>
        <end position="16"/>
    </location>
</feature>
<name>A0A7Y6DFH4_9PSED</name>
<dbReference type="RefSeq" id="WP_175361914.1">
    <property type="nucleotide sequence ID" value="NZ_JABFMR010000003.1"/>
</dbReference>
<sequence length="60" mass="6980">MLSSRQSASSTAQECSQPRGYLSRSERYLLRWYRRLAKEDQASMLRFVKAMAIANQRPPT</sequence>
<accession>A0A7Y6DFH4</accession>
<organism evidence="2 3">
    <name type="scientific">Pseudomonas corrugata</name>
    <dbReference type="NCBI Taxonomy" id="47879"/>
    <lineage>
        <taxon>Bacteria</taxon>
        <taxon>Pseudomonadati</taxon>
        <taxon>Pseudomonadota</taxon>
        <taxon>Gammaproteobacteria</taxon>
        <taxon>Pseudomonadales</taxon>
        <taxon>Pseudomonadaceae</taxon>
        <taxon>Pseudomonas</taxon>
    </lineage>
</organism>
<evidence type="ECO:0000313" key="3">
    <source>
        <dbReference type="Proteomes" id="UP000536720"/>
    </source>
</evidence>
<comment type="caution">
    <text evidence="2">The sequence shown here is derived from an EMBL/GenBank/DDBJ whole genome shotgun (WGS) entry which is preliminary data.</text>
</comment>
<dbReference type="Proteomes" id="UP000536720">
    <property type="component" value="Unassembled WGS sequence"/>
</dbReference>
<reference evidence="2 3" key="1">
    <citation type="journal article" date="2020" name="Front. Plant Sci.">
        <title>Isolation of Rhizosphere Bacteria That Improve Quality and Water Stress Tolerance in Greenhouse Ornamentals.</title>
        <authorList>
            <person name="Nordstedt N.P."/>
            <person name="Jones M.L."/>
        </authorList>
    </citation>
    <scope>NUCLEOTIDE SEQUENCE [LARGE SCALE GENOMIC DNA]</scope>
    <source>
        <strain evidence="2 3">C7D2</strain>
    </source>
</reference>
<dbReference type="EMBL" id="JABFMR010000003">
    <property type="protein sequence ID" value="NUT85915.1"/>
    <property type="molecule type" value="Genomic_DNA"/>
</dbReference>
<evidence type="ECO:0000313" key="2">
    <source>
        <dbReference type="EMBL" id="NUT85915.1"/>
    </source>
</evidence>
<protein>
    <submittedName>
        <fullName evidence="2">Uncharacterized protein</fullName>
    </submittedName>
</protein>
<proteinExistence type="predicted"/>
<feature type="region of interest" description="Disordered" evidence="1">
    <location>
        <begin position="1"/>
        <end position="20"/>
    </location>
</feature>
<evidence type="ECO:0000256" key="1">
    <source>
        <dbReference type="SAM" id="MobiDB-lite"/>
    </source>
</evidence>
<dbReference type="AlphaFoldDB" id="A0A7Y6DFH4"/>